<accession>A0A1D7R879</accession>
<protein>
    <submittedName>
        <fullName evidence="1">Uncharacterized protein</fullName>
    </submittedName>
</protein>
<proteinExistence type="predicted"/>
<evidence type="ECO:0000313" key="2">
    <source>
        <dbReference type="Proteomes" id="UP000220257"/>
    </source>
</evidence>
<evidence type="ECO:0000313" key="1">
    <source>
        <dbReference type="EMBL" id="AON97596.1"/>
    </source>
</evidence>
<name>A0A1D7R879_9CAUD</name>
<organism evidence="1 2">
    <name type="scientific">Synechococcus phage S-RIM2</name>
    <dbReference type="NCBI Taxonomy" id="687800"/>
    <lineage>
        <taxon>Viruses</taxon>
        <taxon>Duplodnaviria</taxon>
        <taxon>Heunggongvirae</taxon>
        <taxon>Uroviricota</taxon>
        <taxon>Caudoviricetes</taxon>
        <taxon>Pantevenvirales</taxon>
        <taxon>Kyanoviridae</taxon>
        <taxon>Nerrivikvirus</taxon>
        <taxon>Nerrivikvirus srim2</taxon>
    </lineage>
</organism>
<dbReference type="EMBL" id="KX349226">
    <property type="protein sequence ID" value="AON97596.1"/>
    <property type="molecule type" value="Genomic_DNA"/>
</dbReference>
<dbReference type="Proteomes" id="UP000220257">
    <property type="component" value="Genome"/>
</dbReference>
<gene>
    <name evidence="1" type="ORF">Fa020709_083</name>
</gene>
<reference evidence="1 2" key="1">
    <citation type="journal article" date="2016" name="Environ. Microbiol.">
        <title>Genomic diversification of marine cyanophages into stable ecotypes.</title>
        <authorList>
            <person name="Marston M.F."/>
            <person name="Martiny J.B."/>
        </authorList>
    </citation>
    <scope>NUCLEOTIDE SEQUENCE [LARGE SCALE GENOMIC DNA]</scope>
    <source>
        <strain evidence="1">Fa_02_0709</strain>
    </source>
</reference>
<sequence>MGCKSSFTNGDGLCEQENHCGRYVPDVADRKVDVDFTEYPLSPIRSSGSYQIEKRDGIAVMYPSVGISADPVSGTFPNDGGQCGKVFKVAPCESFDRLVFDYVPTELSFDLGFSDRYFAYLYDTSDDAGHVGIACYYLQQRNQSTTTASPGNDPVSGDPIPGTTTTEGDMICKPCTSFSCAAAKTTISYSGVENLTGDPDAPHPTLFAIGTDTNKIAFSYDNRSSTTTNACLDFEFSYDGVTYQDAWNEGDLVGTDYDSPQNPFVTGQNQLNDFQVFELDSGNQLGLRLKIAIRSIADVDAEPGPTYSGIRWTITEVMSAGQGYSVGTVFPLTYAYTKPDQSVVNLTMNLKIKTVGDLESVAGGSNLGVIQKGDTINGHVVTRVFHTDLDNFPFHVVYLNGSGNAFTKDTQYTSNSGHTITVKAGKGIVDRAILVGNYEFLDKSIQFCTADLDQTAPDVFNTLRQPDVDVTINESTGQVTSVSINDGGSGWDTLKRDPILAVVADQRPQEFGSEPPHQAEFEPTFTNGVLTAVKILNPGSGYLPYIQVNRNDTAAFQQETSGLDEDQIVRTTPKLYIKNVHQDRVIKENDPAYQPQVATDLNKTLTEGAIKLPKATQDEITTAFNPPEIRTHAAVDPSLRLKLDNNRYRSEVLPQRMFSEEKTDEWKEFNAKKYDITAQVNSIALPDLDKQVIIDANELDKVQIDNFAGVMTQKVIPEQAVYRESLIETVQGPFSELPSASTYTKYIIRQYRPDPSRDITLNITLSCEVAQKGCDHVPCAPISEVGGTTTNEDGSTTTTTFTPLVGPLGGGCRDWSASGKLIIQNDLTASTNTIASAIDAYGNPFFNDV</sequence>